<evidence type="ECO:0000313" key="2">
    <source>
        <dbReference type="Proteomes" id="UP000271531"/>
    </source>
</evidence>
<dbReference type="EMBL" id="RBVA01000175">
    <property type="protein sequence ID" value="RMW08935.1"/>
    <property type="molecule type" value="Genomic_DNA"/>
</dbReference>
<reference evidence="1 2" key="1">
    <citation type="submission" date="2018-08" db="EMBL/GenBank/DDBJ databases">
        <title>Recombination of ecologically and evolutionarily significant loci maintains genetic cohesion in the Pseudomonas syringae species complex.</title>
        <authorList>
            <person name="Dillon M."/>
            <person name="Thakur S."/>
            <person name="Almeida R.N.D."/>
            <person name="Weir B.S."/>
            <person name="Guttman D.S."/>
        </authorList>
    </citation>
    <scope>NUCLEOTIDE SEQUENCE [LARGE SCALE GENOMIC DNA]</scope>
    <source>
        <strain evidence="1 2">ICMP 4525</strain>
    </source>
</reference>
<dbReference type="Proteomes" id="UP000271531">
    <property type="component" value="Unassembled WGS sequence"/>
</dbReference>
<name>A0A3M6HVI4_PSEAJ</name>
<evidence type="ECO:0000313" key="1">
    <source>
        <dbReference type="EMBL" id="RMW08935.1"/>
    </source>
</evidence>
<accession>A0A3M6HVI4</accession>
<protein>
    <submittedName>
        <fullName evidence="1">Pyridine nucleotide-disulfide oxidoreductase</fullName>
    </submittedName>
</protein>
<organism evidence="1 2">
    <name type="scientific">Pseudomonas amygdali pv. tabaci</name>
    <name type="common">Pseudomonas syringae pv. tabaci</name>
    <dbReference type="NCBI Taxonomy" id="322"/>
    <lineage>
        <taxon>Bacteria</taxon>
        <taxon>Pseudomonadati</taxon>
        <taxon>Pseudomonadota</taxon>
        <taxon>Gammaproteobacteria</taxon>
        <taxon>Pseudomonadales</taxon>
        <taxon>Pseudomonadaceae</taxon>
        <taxon>Pseudomonas</taxon>
        <taxon>Pseudomonas amygdali</taxon>
    </lineage>
</organism>
<feature type="non-terminal residue" evidence="1">
    <location>
        <position position="1"/>
    </location>
</feature>
<dbReference type="AlphaFoldDB" id="A0A3M6HVI4"/>
<comment type="caution">
    <text evidence="1">The sequence shown here is derived from an EMBL/GenBank/DDBJ whole genome shotgun (WGS) entry which is preliminary data.</text>
</comment>
<sequence>GELTRTDTIAGALAAYEYVLRPVVKKSQNVPKLVPRLVHPRSRTGVKILRAVQRLVATPFISKRAAKALTPAIQSFTLPDYR</sequence>
<proteinExistence type="predicted"/>
<gene>
    <name evidence="1" type="ORF">ALP03_03429</name>
</gene>